<evidence type="ECO:0000256" key="1">
    <source>
        <dbReference type="SAM" id="MobiDB-lite"/>
    </source>
</evidence>
<reference evidence="3" key="1">
    <citation type="submission" date="2021-07" db="EMBL/GenBank/DDBJ databases">
        <authorList>
            <person name="Durling M."/>
        </authorList>
    </citation>
    <scope>NUCLEOTIDE SEQUENCE</scope>
</reference>
<gene>
    <name evidence="3" type="ORF">HYFRA_00008583</name>
</gene>
<organism evidence="3 4">
    <name type="scientific">Hymenoscyphus fraxineus</name>
    <dbReference type="NCBI Taxonomy" id="746836"/>
    <lineage>
        <taxon>Eukaryota</taxon>
        <taxon>Fungi</taxon>
        <taxon>Dikarya</taxon>
        <taxon>Ascomycota</taxon>
        <taxon>Pezizomycotina</taxon>
        <taxon>Leotiomycetes</taxon>
        <taxon>Helotiales</taxon>
        <taxon>Helotiaceae</taxon>
        <taxon>Hymenoscyphus</taxon>
    </lineage>
</organism>
<name>A0A9N9KV68_9HELO</name>
<feature type="region of interest" description="Disordered" evidence="1">
    <location>
        <begin position="100"/>
        <end position="125"/>
    </location>
</feature>
<accession>A0A9N9KV68</accession>
<dbReference type="AlphaFoldDB" id="A0A9N9KV68"/>
<feature type="compositionally biased region" description="Polar residues" evidence="1">
    <location>
        <begin position="185"/>
        <end position="197"/>
    </location>
</feature>
<keyword evidence="2" id="KW-0732">Signal</keyword>
<sequence>MHSKNIALVLALTLSTLTEASPVAPTARFALKERDQESTKAIVAREPFKFGKILKGAGSLLGFAGFALPFLSQSVPTIEVPRNVTVPSNMTASSNVTASHFRKHGGHGRKNHTRPITKPFRLGHKKHNDTSLSPIRIYHPSLAVREPKFKFGKIAKGAGALLGLSALLPFLSGNMGAQSLDGDASPSNSTAAINGTRTHNHRRSDESNLMLAAFRDDIIIADPIVMILPSVGSSVSIKLDCGDILVTLLQQQAFTCSFGLPADMPAGTLTGQNPGKAVSFEVPGACKGTDFGVVNTCKDCAAPAIVDCHGTVGASANQVELCVNGSDLAEC</sequence>
<comment type="caution">
    <text evidence="3">The sequence shown here is derived from an EMBL/GenBank/DDBJ whole genome shotgun (WGS) entry which is preliminary data.</text>
</comment>
<feature type="region of interest" description="Disordered" evidence="1">
    <location>
        <begin position="181"/>
        <end position="204"/>
    </location>
</feature>
<feature type="signal peptide" evidence="2">
    <location>
        <begin position="1"/>
        <end position="20"/>
    </location>
</feature>
<feature type="chain" id="PRO_5040297454" evidence="2">
    <location>
        <begin position="21"/>
        <end position="331"/>
    </location>
</feature>
<keyword evidence="4" id="KW-1185">Reference proteome</keyword>
<dbReference type="Proteomes" id="UP000696280">
    <property type="component" value="Unassembled WGS sequence"/>
</dbReference>
<proteinExistence type="predicted"/>
<evidence type="ECO:0000256" key="2">
    <source>
        <dbReference type="SAM" id="SignalP"/>
    </source>
</evidence>
<evidence type="ECO:0000313" key="3">
    <source>
        <dbReference type="EMBL" id="CAG8954895.1"/>
    </source>
</evidence>
<dbReference type="EMBL" id="CAJVRL010000058">
    <property type="protein sequence ID" value="CAG8954895.1"/>
    <property type="molecule type" value="Genomic_DNA"/>
</dbReference>
<dbReference type="OrthoDB" id="10322055at2759"/>
<evidence type="ECO:0000313" key="4">
    <source>
        <dbReference type="Proteomes" id="UP000696280"/>
    </source>
</evidence>
<protein>
    <submittedName>
        <fullName evidence="3">Uncharacterized protein</fullName>
    </submittedName>
</protein>